<accession>A0A9J7HUA4</accession>
<dbReference type="AlphaFoldDB" id="A0A9J7HUA4"/>
<evidence type="ECO:0000313" key="1">
    <source>
        <dbReference type="Proteomes" id="UP000001554"/>
    </source>
</evidence>
<dbReference type="OMA" id="VCPRERY"/>
<dbReference type="Proteomes" id="UP000001554">
    <property type="component" value="Chromosome 19"/>
</dbReference>
<name>A0A9J7HUA4_BRAFL</name>
<reference evidence="1" key="1">
    <citation type="journal article" date="2020" name="Nat. Ecol. Evol.">
        <title>Deeply conserved synteny resolves early events in vertebrate evolution.</title>
        <authorList>
            <person name="Simakov O."/>
            <person name="Marletaz F."/>
            <person name="Yue J.X."/>
            <person name="O'Connell B."/>
            <person name="Jenkins J."/>
            <person name="Brandt A."/>
            <person name="Calef R."/>
            <person name="Tung C.H."/>
            <person name="Huang T.K."/>
            <person name="Schmutz J."/>
            <person name="Satoh N."/>
            <person name="Yu J.K."/>
            <person name="Putnam N.H."/>
            <person name="Green R.E."/>
            <person name="Rokhsar D.S."/>
        </authorList>
    </citation>
    <scope>NUCLEOTIDE SEQUENCE [LARGE SCALE GENOMIC DNA]</scope>
    <source>
        <strain evidence="1">S238N-H82</strain>
    </source>
</reference>
<dbReference type="GeneID" id="118407217"/>
<dbReference type="PANTHER" id="PTHR46579">
    <property type="entry name" value="F5/8 TYPE C DOMAIN-CONTAINING PROTEIN-RELATED"/>
    <property type="match status" value="1"/>
</dbReference>
<keyword evidence="1" id="KW-1185">Reference proteome</keyword>
<dbReference type="OrthoDB" id="5976548at2759"/>
<dbReference type="Pfam" id="PF02992">
    <property type="entry name" value="Transposase_21"/>
    <property type="match status" value="1"/>
</dbReference>
<proteinExistence type="predicted"/>
<dbReference type="RefSeq" id="XP_035663542.1">
    <property type="nucleotide sequence ID" value="XM_035807649.1"/>
</dbReference>
<dbReference type="PANTHER" id="PTHR46579:SF2">
    <property type="entry name" value="C2H2-TYPE DOMAIN-CONTAINING PROTEIN"/>
    <property type="match status" value="1"/>
</dbReference>
<dbReference type="InterPro" id="IPR004242">
    <property type="entry name" value="Transposase_21"/>
</dbReference>
<organism evidence="1 2">
    <name type="scientific">Branchiostoma floridae</name>
    <name type="common">Florida lancelet</name>
    <name type="synonym">Amphioxus</name>
    <dbReference type="NCBI Taxonomy" id="7739"/>
    <lineage>
        <taxon>Eukaryota</taxon>
        <taxon>Metazoa</taxon>
        <taxon>Chordata</taxon>
        <taxon>Cephalochordata</taxon>
        <taxon>Leptocardii</taxon>
        <taxon>Amphioxiformes</taxon>
        <taxon>Branchiostomatidae</taxon>
        <taxon>Branchiostoma</taxon>
    </lineage>
</organism>
<evidence type="ECO:0000313" key="2">
    <source>
        <dbReference type="RefSeq" id="XP_035663542.1"/>
    </source>
</evidence>
<dbReference type="KEGG" id="bfo:118407217"/>
<sequence>MKSVIETLESFVKRKGFEEKCELWRDRDMSDQELLGDVFDGQVWRDFQEWNGKDFLSAPRNYGLMLNLDWFQPFKRRNDYSVGAIYMTVMNLPRKERFKVENVILVGIMPALKSEPKCLTHFLQPIVTELQFLWQGVHFTSYMSPKFPLKFRAALLCCAADIPAARKLCGFLGHAAKIGCSKCKKKFEKVGKKTNYSGFDKASWHLRSDAQHRREGLQVQSCCNVTRRKELEKSFGTRYTPLMDLEYYQSVRFCILDPMHNLFLGTAKRMFKLWIDREILTKTKLNKLEKRIGTINLPSGIGRLPTRITSNYGSFTADEWKNWTLYYSMYCLHDLLPQEHYQCWQMFVLTCQRLCKPAVSRADIDWADSAFVMFGKKVERLFGELSITPNMHLHCHLKDCILDYGPMHGFWLFSFERYNGLLGSETTNNREVELQIMRKFLISDFAHNLPLPSYLSDVFGPIFERFSPKDKVADVPSEKERMLLKMCASRYISNFDWSADEQTIKLPPVFTRNALSPDDKEFLHNTYNEMYPNKEINASNLATVVRKYGTCQVGQELFGSRIAARSSRAAYVMAAWLGENGNIDSSSEHRPGVIQNFYAHSVEIGGEVKCHVFAVVRWYRTSPCKSDIGNGKPFTVWEKSTEVGGPASFIPVQRLYRKSAWAETVMDGKKVVVVCPIARKTLL</sequence>
<reference evidence="2" key="2">
    <citation type="submission" date="2025-08" db="UniProtKB">
        <authorList>
            <consortium name="RefSeq"/>
        </authorList>
    </citation>
    <scope>IDENTIFICATION</scope>
    <source>
        <strain evidence="2">S238N-H82</strain>
        <tissue evidence="2">Testes</tissue>
    </source>
</reference>
<protein>
    <submittedName>
        <fullName evidence="2">Uncharacterized protein LOC118407217</fullName>
    </submittedName>
</protein>
<gene>
    <name evidence="2" type="primary">LOC118407217</name>
</gene>